<dbReference type="EMBL" id="JACKSJ010000118">
    <property type="protein sequence ID" value="MCV7171271.1"/>
    <property type="molecule type" value="Genomic_DNA"/>
</dbReference>
<proteinExistence type="predicted"/>
<comment type="caution">
    <text evidence="1">The sequence shown here is derived from an EMBL/GenBank/DDBJ whole genome shotgun (WGS) entry which is preliminary data.</text>
</comment>
<protein>
    <recommendedName>
        <fullName evidence="3">DUF3616 domain-containing protein</fullName>
    </recommendedName>
</protein>
<accession>A0A9X3BW49</accession>
<reference evidence="1" key="1">
    <citation type="submission" date="2020-07" db="EMBL/GenBank/DDBJ databases">
        <authorList>
            <person name="Pettersson B.M.F."/>
            <person name="Behra P.R.K."/>
            <person name="Ramesh M."/>
            <person name="Das S."/>
            <person name="Dasgupta S."/>
            <person name="Kirsebom L.A."/>
        </authorList>
    </citation>
    <scope>NUCLEOTIDE SEQUENCE</scope>
    <source>
        <strain evidence="1">DSM 44615</strain>
    </source>
</reference>
<dbReference type="RefSeq" id="WP_264013460.1">
    <property type="nucleotide sequence ID" value="NZ_JACKSJ010000118.1"/>
</dbReference>
<reference evidence="1" key="2">
    <citation type="journal article" date="2022" name="BMC Genomics">
        <title>Comparative genome analysis of mycobacteria focusing on tRNA and non-coding RNA.</title>
        <authorList>
            <person name="Behra P.R.K."/>
            <person name="Pettersson B.M.F."/>
            <person name="Ramesh M."/>
            <person name="Das S."/>
            <person name="Dasgupta S."/>
            <person name="Kirsebom L.A."/>
        </authorList>
    </citation>
    <scope>NUCLEOTIDE SEQUENCE</scope>
    <source>
        <strain evidence="1">DSM 44615</strain>
    </source>
</reference>
<keyword evidence="2" id="KW-1185">Reference proteome</keyword>
<name>A0A9X3BW49_9MYCO</name>
<sequence>MSPSELVSIDLAHEGNEASDLVHVDNDALLDAHGWDLGFWTVLDEGAAEDCIAVLGHARGAAPDSGWDIHPLPAVAGREKGRTEDAEAVARHAGWVYVVGSHYGSKGGPLQAKRAFLARFDEQSIDRTVPEAELPLDIRRNKFGLHRLINDALDASHVVAITPGDTVRTRFIASTIERGTQRDKSWVDRLTERDVPINIEGAAFRPNGNLLLALRFPSTAEGEPILVELSGVPAMFDGEADAPTVVRVWELAGVSPPGALVGFRALSRSGDDVYDAIVGSIDATGKGSVLLEDHPEGADAHCAHWRFTLPGDDRHAGPVHAELVRDFPDLRNVEGLAVEGGQTYYVTDEDHRIQLRFG</sequence>
<evidence type="ECO:0008006" key="3">
    <source>
        <dbReference type="Google" id="ProtNLM"/>
    </source>
</evidence>
<dbReference type="AlphaFoldDB" id="A0A9X3BW49"/>
<gene>
    <name evidence="1" type="ORF">H7I41_15255</name>
</gene>
<evidence type="ECO:0000313" key="2">
    <source>
        <dbReference type="Proteomes" id="UP001140293"/>
    </source>
</evidence>
<dbReference type="Proteomes" id="UP001140293">
    <property type="component" value="Unassembled WGS sequence"/>
</dbReference>
<evidence type="ECO:0000313" key="1">
    <source>
        <dbReference type="EMBL" id="MCV7171271.1"/>
    </source>
</evidence>
<organism evidence="1 2">
    <name type="scientific">[Mycobacterium] manitobense</name>
    <dbReference type="NCBI Taxonomy" id="190147"/>
    <lineage>
        <taxon>Bacteria</taxon>
        <taxon>Bacillati</taxon>
        <taxon>Actinomycetota</taxon>
        <taxon>Actinomycetes</taxon>
        <taxon>Mycobacteriales</taxon>
        <taxon>Mycobacteriaceae</taxon>
        <taxon>Mycolicibacterium</taxon>
    </lineage>
</organism>